<comment type="catalytic activity">
    <reaction evidence="11">
        <text>L-threonine + hydrogencarbonate + ATP = L-threonylcarbamoyladenylate + diphosphate + H2O</text>
        <dbReference type="Rhea" id="RHEA:36407"/>
        <dbReference type="ChEBI" id="CHEBI:15377"/>
        <dbReference type="ChEBI" id="CHEBI:17544"/>
        <dbReference type="ChEBI" id="CHEBI:30616"/>
        <dbReference type="ChEBI" id="CHEBI:33019"/>
        <dbReference type="ChEBI" id="CHEBI:57926"/>
        <dbReference type="ChEBI" id="CHEBI:73682"/>
        <dbReference type="EC" id="2.7.7.87"/>
    </reaction>
</comment>
<dbReference type="PIRSF" id="PIRSF004930">
    <property type="entry name" value="Tln_factor_SUA5"/>
    <property type="match status" value="1"/>
</dbReference>
<feature type="binding site" evidence="12">
    <location>
        <position position="117"/>
    </location>
    <ligand>
        <name>ATP</name>
        <dbReference type="ChEBI" id="CHEBI:30616"/>
    </ligand>
</feature>
<evidence type="ECO:0000256" key="3">
    <source>
        <dbReference type="ARBA" id="ARBA00012584"/>
    </source>
</evidence>
<organism evidence="15 16">
    <name type="scientific">Tessaracoccus flavescens</name>
    <dbReference type="NCBI Taxonomy" id="399497"/>
    <lineage>
        <taxon>Bacteria</taxon>
        <taxon>Bacillati</taxon>
        <taxon>Actinomycetota</taxon>
        <taxon>Actinomycetes</taxon>
        <taxon>Propionibacteriales</taxon>
        <taxon>Propionibacteriaceae</taxon>
        <taxon>Tessaracoccus</taxon>
    </lineage>
</organism>
<dbReference type="Gene3D" id="3.90.870.10">
    <property type="entry name" value="DHBP synthase"/>
    <property type="match status" value="1"/>
</dbReference>
<comment type="subcellular location">
    <subcellularLocation>
        <location evidence="1">Cytoplasm</location>
    </subcellularLocation>
</comment>
<dbReference type="NCBIfam" id="TIGR00057">
    <property type="entry name" value="L-threonylcarbamoyladenylate synthase"/>
    <property type="match status" value="1"/>
</dbReference>
<keyword evidence="6" id="KW-0819">tRNA processing</keyword>
<dbReference type="PANTHER" id="PTHR17490">
    <property type="entry name" value="SUA5"/>
    <property type="match status" value="1"/>
</dbReference>
<dbReference type="GO" id="GO:0003725">
    <property type="term" value="F:double-stranded RNA binding"/>
    <property type="evidence" value="ECO:0007669"/>
    <property type="project" value="InterPro"/>
</dbReference>
<gene>
    <name evidence="15" type="ORF">K8V15_09265</name>
</gene>
<dbReference type="GO" id="GO:0008033">
    <property type="term" value="P:tRNA processing"/>
    <property type="evidence" value="ECO:0007669"/>
    <property type="project" value="UniProtKB-KW"/>
</dbReference>
<keyword evidence="7" id="KW-0548">Nucleotidyltransferase</keyword>
<evidence type="ECO:0000256" key="10">
    <source>
        <dbReference type="ARBA" id="ARBA00029774"/>
    </source>
</evidence>
<name>A0A921EPG1_9ACTN</name>
<evidence type="ECO:0000256" key="13">
    <source>
        <dbReference type="SAM" id="MobiDB-lite"/>
    </source>
</evidence>
<dbReference type="PROSITE" id="PS51163">
    <property type="entry name" value="YRDC"/>
    <property type="match status" value="1"/>
</dbReference>
<dbReference type="SUPFAM" id="SSF55821">
    <property type="entry name" value="YrdC/RibB"/>
    <property type="match status" value="1"/>
</dbReference>
<feature type="binding site" evidence="12">
    <location>
        <position position="142"/>
    </location>
    <ligand>
        <name>L-threonine</name>
        <dbReference type="ChEBI" id="CHEBI:57926"/>
    </ligand>
</feature>
<evidence type="ECO:0000256" key="2">
    <source>
        <dbReference type="ARBA" id="ARBA00007663"/>
    </source>
</evidence>
<proteinExistence type="inferred from homology"/>
<comment type="similarity">
    <text evidence="2">Belongs to the SUA5 family.</text>
</comment>
<feature type="binding site" evidence="12">
    <location>
        <position position="58"/>
    </location>
    <ligand>
        <name>ATP</name>
        <dbReference type="ChEBI" id="CHEBI:30616"/>
    </ligand>
</feature>
<reference evidence="15" key="2">
    <citation type="submission" date="2021-09" db="EMBL/GenBank/DDBJ databases">
        <authorList>
            <person name="Gilroy R."/>
        </authorList>
    </citation>
    <scope>NUCLEOTIDE SEQUENCE</scope>
    <source>
        <strain evidence="15">ChiGjej3B3-7470</strain>
    </source>
</reference>
<feature type="binding site" evidence="12">
    <location>
        <position position="35"/>
    </location>
    <ligand>
        <name>L-threonine</name>
        <dbReference type="ChEBI" id="CHEBI:57926"/>
    </ligand>
</feature>
<dbReference type="GO" id="GO:0005737">
    <property type="term" value="C:cytoplasm"/>
    <property type="evidence" value="ECO:0007669"/>
    <property type="project" value="UniProtKB-SubCell"/>
</dbReference>
<evidence type="ECO:0000256" key="5">
    <source>
        <dbReference type="ARBA" id="ARBA00022679"/>
    </source>
</evidence>
<feature type="binding site" evidence="12">
    <location>
        <position position="195"/>
    </location>
    <ligand>
        <name>ATP</name>
        <dbReference type="ChEBI" id="CHEBI:30616"/>
    </ligand>
</feature>
<evidence type="ECO:0000256" key="7">
    <source>
        <dbReference type="ARBA" id="ARBA00022695"/>
    </source>
</evidence>
<accession>A0A921EPG1</accession>
<dbReference type="Pfam" id="PF01300">
    <property type="entry name" value="Sua5_yciO_yrdC"/>
    <property type="match status" value="1"/>
</dbReference>
<keyword evidence="4" id="KW-0963">Cytoplasm</keyword>
<evidence type="ECO:0000313" key="16">
    <source>
        <dbReference type="Proteomes" id="UP000712713"/>
    </source>
</evidence>
<evidence type="ECO:0000313" key="15">
    <source>
        <dbReference type="EMBL" id="HJE52142.1"/>
    </source>
</evidence>
<dbReference type="GO" id="GO:0006450">
    <property type="term" value="P:regulation of translational fidelity"/>
    <property type="evidence" value="ECO:0007669"/>
    <property type="project" value="TreeGrafter"/>
</dbReference>
<dbReference type="Proteomes" id="UP000712713">
    <property type="component" value="Unassembled WGS sequence"/>
</dbReference>
<dbReference type="PANTHER" id="PTHR17490:SF16">
    <property type="entry name" value="THREONYLCARBAMOYL-AMP SYNTHASE"/>
    <property type="match status" value="1"/>
</dbReference>
<dbReference type="InterPro" id="IPR006070">
    <property type="entry name" value="Sua5-like_dom"/>
</dbReference>
<keyword evidence="5" id="KW-0808">Transferase</keyword>
<evidence type="ECO:0000256" key="9">
    <source>
        <dbReference type="ARBA" id="ARBA00022840"/>
    </source>
</evidence>
<dbReference type="EMBL" id="DYZF01000237">
    <property type="protein sequence ID" value="HJE52142.1"/>
    <property type="molecule type" value="Genomic_DNA"/>
</dbReference>
<feature type="binding site" evidence="12">
    <location>
        <position position="180"/>
    </location>
    <ligand>
        <name>L-threonine</name>
        <dbReference type="ChEBI" id="CHEBI:57926"/>
    </ligand>
</feature>
<evidence type="ECO:0000259" key="14">
    <source>
        <dbReference type="PROSITE" id="PS51163"/>
    </source>
</evidence>
<dbReference type="AlphaFoldDB" id="A0A921EPG1"/>
<keyword evidence="9 12" id="KW-0067">ATP-binding</keyword>
<dbReference type="EC" id="2.7.7.87" evidence="3"/>
<feature type="compositionally biased region" description="Acidic residues" evidence="13">
    <location>
        <begin position="248"/>
        <end position="257"/>
    </location>
</feature>
<evidence type="ECO:0000256" key="12">
    <source>
        <dbReference type="PIRSR" id="PIRSR004930-1"/>
    </source>
</evidence>
<reference evidence="15" key="1">
    <citation type="journal article" date="2021" name="PeerJ">
        <title>Extensive microbial diversity within the chicken gut microbiome revealed by metagenomics and culture.</title>
        <authorList>
            <person name="Gilroy R."/>
            <person name="Ravi A."/>
            <person name="Getino M."/>
            <person name="Pursley I."/>
            <person name="Horton D.L."/>
            <person name="Alikhan N.F."/>
            <person name="Baker D."/>
            <person name="Gharbi K."/>
            <person name="Hall N."/>
            <person name="Watson M."/>
            <person name="Adriaenssens E.M."/>
            <person name="Foster-Nyarko E."/>
            <person name="Jarju S."/>
            <person name="Secka A."/>
            <person name="Antonio M."/>
            <person name="Oren A."/>
            <person name="Chaudhuri R.R."/>
            <person name="La Ragione R."/>
            <person name="Hildebrand F."/>
            <person name="Pallen M.J."/>
        </authorList>
    </citation>
    <scope>NUCLEOTIDE SEQUENCE</scope>
    <source>
        <strain evidence="15">ChiGjej3B3-7470</strain>
    </source>
</reference>
<evidence type="ECO:0000256" key="6">
    <source>
        <dbReference type="ARBA" id="ARBA00022694"/>
    </source>
</evidence>
<feature type="binding site" evidence="12">
    <location>
        <position position="121"/>
    </location>
    <ligand>
        <name>L-threonine</name>
        <dbReference type="ChEBI" id="CHEBI:57926"/>
    </ligand>
</feature>
<dbReference type="InterPro" id="IPR050156">
    <property type="entry name" value="TC-AMP_synthase_SUA5"/>
</dbReference>
<evidence type="ECO:0000256" key="1">
    <source>
        <dbReference type="ARBA" id="ARBA00004496"/>
    </source>
</evidence>
<dbReference type="GO" id="GO:0000049">
    <property type="term" value="F:tRNA binding"/>
    <property type="evidence" value="ECO:0007669"/>
    <property type="project" value="TreeGrafter"/>
</dbReference>
<comment type="caution">
    <text evidence="15">The sequence shown here is derived from an EMBL/GenBank/DDBJ whole genome shotgun (WGS) entry which is preliminary data.</text>
</comment>
<feature type="region of interest" description="Disordered" evidence="13">
    <location>
        <begin position="214"/>
        <end position="257"/>
    </location>
</feature>
<dbReference type="GO" id="GO:0005524">
    <property type="term" value="F:ATP binding"/>
    <property type="evidence" value="ECO:0007669"/>
    <property type="project" value="UniProtKB-KW"/>
</dbReference>
<evidence type="ECO:0000256" key="8">
    <source>
        <dbReference type="ARBA" id="ARBA00022741"/>
    </source>
</evidence>
<dbReference type="InterPro" id="IPR010923">
    <property type="entry name" value="T(6)A37_SUA5"/>
</dbReference>
<evidence type="ECO:0000256" key="11">
    <source>
        <dbReference type="ARBA" id="ARBA00048366"/>
    </source>
</evidence>
<feature type="domain" description="YrdC-like" evidence="14">
    <location>
        <begin position="13"/>
        <end position="199"/>
    </location>
</feature>
<evidence type="ECO:0000256" key="4">
    <source>
        <dbReference type="ARBA" id="ARBA00022490"/>
    </source>
</evidence>
<protein>
    <recommendedName>
        <fullName evidence="10">L-threonylcarbamoyladenylate synthase</fullName>
        <ecNumber evidence="3">2.7.7.87</ecNumber>
    </recommendedName>
    <alternativeName>
        <fullName evidence="10">L-threonylcarbamoyladenylate synthase</fullName>
    </alternativeName>
</protein>
<sequence length="257" mass="26277">MTETARVFDLHDDAALIEAAAAVRDGKCIVLPTDTVYGIGADAFDANAVQGLLDAKERGRDMPPPVLIAEPSMLRAIADEVPEAAFSLAKAFWPGALTLIVKAQAKGGLQLGETAGTVAVRVPDHDGTRELLRQTGPLAVSSANVSGSPAAVTCGDAQEQLGDRVAVYLDGGQAAGGVASTIVDFAAFPEGKVLRLGALSMEQLHAVVPTIEAPAAPEPAADEATDTDAAAAEPATDEQSEPQLTEIEPADDASSDD</sequence>
<dbReference type="InterPro" id="IPR017945">
    <property type="entry name" value="DHBP_synth_RibB-like_a/b_dom"/>
</dbReference>
<keyword evidence="8 12" id="KW-0547">Nucleotide-binding</keyword>
<dbReference type="GO" id="GO:0061710">
    <property type="term" value="F:L-threonylcarbamoyladenylate synthase"/>
    <property type="evidence" value="ECO:0007669"/>
    <property type="project" value="UniProtKB-EC"/>
</dbReference>